<dbReference type="EMBL" id="WJQU01001729">
    <property type="protein sequence ID" value="KAJ6633778.1"/>
    <property type="molecule type" value="Genomic_DNA"/>
</dbReference>
<gene>
    <name evidence="3" type="ORF">Bhyg_16043</name>
</gene>
<comment type="similarity">
    <text evidence="1">Belongs to the CFAP97 family.</text>
</comment>
<evidence type="ECO:0000256" key="2">
    <source>
        <dbReference type="SAM" id="MobiDB-lite"/>
    </source>
</evidence>
<evidence type="ECO:0000313" key="4">
    <source>
        <dbReference type="Proteomes" id="UP001151699"/>
    </source>
</evidence>
<evidence type="ECO:0000313" key="3">
    <source>
        <dbReference type="EMBL" id="KAJ6633778.1"/>
    </source>
</evidence>
<feature type="non-terminal residue" evidence="3">
    <location>
        <position position="1"/>
    </location>
</feature>
<dbReference type="PANTHER" id="PTHR33768:SF3">
    <property type="entry name" value="MIP11318P"/>
    <property type="match status" value="1"/>
</dbReference>
<dbReference type="Proteomes" id="UP001151699">
    <property type="component" value="Unassembled WGS sequence"/>
</dbReference>
<comment type="caution">
    <text evidence="3">The sequence shown here is derived from an EMBL/GenBank/DDBJ whole genome shotgun (WGS) entry which is preliminary data.</text>
</comment>
<protein>
    <submittedName>
        <fullName evidence="3">Uncharacterized protein</fullName>
    </submittedName>
</protein>
<accession>A0A9Q0MLE6</accession>
<dbReference type="InterPro" id="IPR029488">
    <property type="entry name" value="Hmw/CFAP97"/>
</dbReference>
<feature type="compositionally biased region" description="Polar residues" evidence="2">
    <location>
        <begin position="82"/>
        <end position="96"/>
    </location>
</feature>
<proteinExistence type="inferred from homology"/>
<dbReference type="AlphaFoldDB" id="A0A9Q0MLE6"/>
<dbReference type="PANTHER" id="PTHR33768">
    <property type="entry name" value="MIP11318P"/>
    <property type="match status" value="1"/>
</dbReference>
<sequence>VQSAGPAIDFHPPISHPHVKVKLKKTQKEWERLNEIQRENRRLLQRLGQIMSTRRLENFWQYSRPNFLKRERIYTSRKRPETSAQRVHSTDSVTNDINENVKKTSCRGQSSHCLVCSGRYVKKNQ</sequence>
<evidence type="ECO:0000256" key="1">
    <source>
        <dbReference type="ARBA" id="ARBA00008315"/>
    </source>
</evidence>
<dbReference type="Pfam" id="PF13879">
    <property type="entry name" value="Hmw_CFAP97"/>
    <property type="match status" value="1"/>
</dbReference>
<reference evidence="3" key="1">
    <citation type="submission" date="2022-07" db="EMBL/GenBank/DDBJ databases">
        <authorList>
            <person name="Trinca V."/>
            <person name="Uliana J.V.C."/>
            <person name="Torres T.T."/>
            <person name="Ward R.J."/>
            <person name="Monesi N."/>
        </authorList>
    </citation>
    <scope>NUCLEOTIDE SEQUENCE</scope>
    <source>
        <strain evidence="3">HSMRA1968</strain>
        <tissue evidence="3">Whole embryos</tissue>
    </source>
</reference>
<keyword evidence="4" id="KW-1185">Reference proteome</keyword>
<name>A0A9Q0MLE6_9DIPT</name>
<dbReference type="OrthoDB" id="2163395at2759"/>
<feature type="non-terminal residue" evidence="3">
    <location>
        <position position="125"/>
    </location>
</feature>
<feature type="region of interest" description="Disordered" evidence="2">
    <location>
        <begin position="77"/>
        <end position="96"/>
    </location>
</feature>
<organism evidence="3 4">
    <name type="scientific">Pseudolycoriella hygida</name>
    <dbReference type="NCBI Taxonomy" id="35572"/>
    <lineage>
        <taxon>Eukaryota</taxon>
        <taxon>Metazoa</taxon>
        <taxon>Ecdysozoa</taxon>
        <taxon>Arthropoda</taxon>
        <taxon>Hexapoda</taxon>
        <taxon>Insecta</taxon>
        <taxon>Pterygota</taxon>
        <taxon>Neoptera</taxon>
        <taxon>Endopterygota</taxon>
        <taxon>Diptera</taxon>
        <taxon>Nematocera</taxon>
        <taxon>Sciaroidea</taxon>
        <taxon>Sciaridae</taxon>
        <taxon>Pseudolycoriella</taxon>
    </lineage>
</organism>
<dbReference type="InterPro" id="IPR038792">
    <property type="entry name" value="CFAP97D1/2"/>
</dbReference>